<evidence type="ECO:0000256" key="4">
    <source>
        <dbReference type="ARBA" id="ARBA00022645"/>
    </source>
</evidence>
<proteinExistence type="inferred from homology"/>
<evidence type="ECO:0000256" key="12">
    <source>
        <dbReference type="ARBA" id="ARBA00022989"/>
    </source>
</evidence>
<keyword evidence="12 19" id="KW-1133">Transmembrane helix</keyword>
<dbReference type="InterPro" id="IPR003961">
    <property type="entry name" value="FN3_dom"/>
</dbReference>
<keyword evidence="8 19" id="KW-0812">Transmembrane</keyword>
<dbReference type="Gene3D" id="1.10.3810.10">
    <property type="entry name" value="Biosynthetic peptidoglycan transglycosylase-like"/>
    <property type="match status" value="1"/>
</dbReference>
<evidence type="ECO:0000313" key="21">
    <source>
        <dbReference type="EMBL" id="UNO50750.1"/>
    </source>
</evidence>
<evidence type="ECO:0000256" key="8">
    <source>
        <dbReference type="ARBA" id="ARBA00022692"/>
    </source>
</evidence>
<keyword evidence="11" id="KW-0573">Peptidoglycan synthesis</keyword>
<evidence type="ECO:0000256" key="5">
    <source>
        <dbReference type="ARBA" id="ARBA00022670"/>
    </source>
</evidence>
<protein>
    <submittedName>
        <fullName evidence="21">Transglycosylase domain-containing protein</fullName>
    </submittedName>
</protein>
<dbReference type="InterPro" id="IPR050396">
    <property type="entry name" value="Glycosyltr_51/Transpeptidase"/>
</dbReference>
<keyword evidence="10" id="KW-0133">Cell shape</keyword>
<keyword evidence="4" id="KW-0121">Carboxypeptidase</keyword>
<evidence type="ECO:0000256" key="13">
    <source>
        <dbReference type="ARBA" id="ARBA00023136"/>
    </source>
</evidence>
<dbReference type="GO" id="GO:0008658">
    <property type="term" value="F:penicillin binding"/>
    <property type="evidence" value="ECO:0007669"/>
    <property type="project" value="InterPro"/>
</dbReference>
<evidence type="ECO:0000256" key="17">
    <source>
        <dbReference type="ARBA" id="ARBA00049902"/>
    </source>
</evidence>
<dbReference type="InterPro" id="IPR013783">
    <property type="entry name" value="Ig-like_fold"/>
</dbReference>
<dbReference type="Pfam" id="PF00912">
    <property type="entry name" value="Transgly"/>
    <property type="match status" value="1"/>
</dbReference>
<dbReference type="GO" id="GO:0030288">
    <property type="term" value="C:outer membrane-bounded periplasmic space"/>
    <property type="evidence" value="ECO:0007669"/>
    <property type="project" value="TreeGrafter"/>
</dbReference>
<dbReference type="InterPro" id="IPR036116">
    <property type="entry name" value="FN3_sf"/>
</dbReference>
<dbReference type="InterPro" id="IPR001460">
    <property type="entry name" value="PCN-bd_Tpept"/>
</dbReference>
<keyword evidence="13 19" id="KW-0472">Membrane</keyword>
<evidence type="ECO:0000256" key="19">
    <source>
        <dbReference type="SAM" id="Phobius"/>
    </source>
</evidence>
<dbReference type="PROSITE" id="PS50853">
    <property type="entry name" value="FN3"/>
    <property type="match status" value="1"/>
</dbReference>
<dbReference type="SUPFAM" id="SSF49265">
    <property type="entry name" value="Fibronectin type III"/>
    <property type="match status" value="1"/>
</dbReference>
<evidence type="ECO:0000256" key="1">
    <source>
        <dbReference type="ARBA" id="ARBA00007090"/>
    </source>
</evidence>
<dbReference type="SUPFAM" id="SSF53955">
    <property type="entry name" value="Lysozyme-like"/>
    <property type="match status" value="1"/>
</dbReference>
<comment type="similarity">
    <text evidence="2">In the N-terminal section; belongs to the glycosyltransferase 51 family.</text>
</comment>
<dbReference type="Gene3D" id="3.40.710.10">
    <property type="entry name" value="DD-peptidase/beta-lactamase superfamily"/>
    <property type="match status" value="1"/>
</dbReference>
<dbReference type="AlphaFoldDB" id="A0A9E6ZUJ9"/>
<sequence>MRRWISIVAALVITIIVLIALAFYLAVRFIPFQASELEKVHQPSIVYAEDGTKLMSLGSPATDLAYGQIPKNVQNAIVATEDHSFWTNSGVDLKSVVRSVFVDTLSGSLEQGASTIPEQLAKMVYLTDKKTFTRKFEQIVLGVQIERNFTKQEILAMYLNRIPLGEGSTGIEQGAQRYFGIDLKKNPNKLTLADAALLAGLPQAPSAYDPIQHPKAALTRRNQVLENMAHWGYISESQAKQAEKAPLGIVKSGSANSNDGWDTNPLLTNFLLDYLSKHNIPPEEVEQGGLKIYTTISPAVQNAINEVFWSGKYDSDFPGPTSGTVVQGAAVFVDPKTGGILGAAGSRHQDFTPLGLDRVYSGSSPGSSIKPIMEYAPALESGKWSYTSILDNAPQDFGDGYEPSNWEVGGPSKVTLQYALEESQNIASVWLLQQIGLSTGVNFAEKDGIQLSSSARQHLGIAIGGEVNVTPLQMAGAYTPFANQGVRSQPYLINKIVNAQGTILYHESPSQSQIMSSQTATDMTRLMQDVVDYGTGQYAKLSNWGVAGKTGTVQYDPGLNGSHDNWIRDGWFDGYTPTLVGSIHIGYDQTDANHHMTMTPEDPSGNAAQIFHDIIALALQNEQPQQFAEGPYPYNTGTADGINYANQNQAPSTKATGIQGLTASYDAAKNQVSLSWQGGFPTTVTYAVTRQTVGSSDQIPVGETQGTSMIDTAVQPGQVYQYTVQATDPNSGSALGTPATVTVQTGAVQTPPGSGQGNNTTTPGVGPGTSPGQGDAGSTPPSGIPGSPQSGDSGGTTDEGGGGASSGDGTSPGGDGPGGSTNDGFGSQTWAPPGEARGHRH</sequence>
<dbReference type="InterPro" id="IPR023346">
    <property type="entry name" value="Lysozyme-like_dom_sf"/>
</dbReference>
<keyword evidence="3" id="KW-1003">Cell membrane</keyword>
<feature type="domain" description="Fibronectin type-III" evidence="20">
    <location>
        <begin position="657"/>
        <end position="746"/>
    </location>
</feature>
<evidence type="ECO:0000256" key="3">
    <source>
        <dbReference type="ARBA" id="ARBA00022475"/>
    </source>
</evidence>
<evidence type="ECO:0000256" key="9">
    <source>
        <dbReference type="ARBA" id="ARBA00022801"/>
    </source>
</evidence>
<dbReference type="RefSeq" id="WP_236613904.1">
    <property type="nucleotide sequence ID" value="NZ_AURB01000151.1"/>
</dbReference>
<evidence type="ECO:0000313" key="22">
    <source>
        <dbReference type="Proteomes" id="UP000829401"/>
    </source>
</evidence>
<feature type="compositionally biased region" description="Gly residues" evidence="18">
    <location>
        <begin position="792"/>
        <end position="821"/>
    </location>
</feature>
<evidence type="ECO:0000256" key="15">
    <source>
        <dbReference type="ARBA" id="ARBA00023316"/>
    </source>
</evidence>
<keyword evidence="14" id="KW-0511">Multifunctional enzyme</keyword>
<comment type="similarity">
    <text evidence="1">In the C-terminal section; belongs to the transpeptidase family.</text>
</comment>
<keyword evidence="9" id="KW-0378">Hydrolase</keyword>
<feature type="transmembrane region" description="Helical" evidence="19">
    <location>
        <begin position="7"/>
        <end position="27"/>
    </location>
</feature>
<evidence type="ECO:0000256" key="11">
    <source>
        <dbReference type="ARBA" id="ARBA00022984"/>
    </source>
</evidence>
<dbReference type="InterPro" id="IPR036950">
    <property type="entry name" value="PBP_transglycosylase"/>
</dbReference>
<evidence type="ECO:0000256" key="7">
    <source>
        <dbReference type="ARBA" id="ARBA00022679"/>
    </source>
</evidence>
<keyword evidence="6" id="KW-0328">Glycosyltransferase</keyword>
<dbReference type="GO" id="GO:0009252">
    <property type="term" value="P:peptidoglycan biosynthetic process"/>
    <property type="evidence" value="ECO:0007669"/>
    <property type="project" value="UniProtKB-KW"/>
</dbReference>
<dbReference type="GO" id="GO:0009002">
    <property type="term" value="F:serine-type D-Ala-D-Ala carboxypeptidase activity"/>
    <property type="evidence" value="ECO:0007669"/>
    <property type="project" value="UniProtKB-EC"/>
</dbReference>
<evidence type="ECO:0000256" key="10">
    <source>
        <dbReference type="ARBA" id="ARBA00022960"/>
    </source>
</evidence>
<organism evidence="21 22">
    <name type="scientific">Alicyclobacillus acidoterrestris (strain ATCC 49025 / DSM 3922 / CIP 106132 / NCIMB 13137 / GD3B)</name>
    <dbReference type="NCBI Taxonomy" id="1356854"/>
    <lineage>
        <taxon>Bacteria</taxon>
        <taxon>Bacillati</taxon>
        <taxon>Bacillota</taxon>
        <taxon>Bacilli</taxon>
        <taxon>Bacillales</taxon>
        <taxon>Alicyclobacillaceae</taxon>
        <taxon>Alicyclobacillus</taxon>
    </lineage>
</organism>
<reference evidence="22" key="1">
    <citation type="journal article" date="2022" name="G3 (Bethesda)">
        <title>Unveiling the complete genome sequence of Alicyclobacillus acidoterrestris DSM 3922T, a taint-producing strain.</title>
        <authorList>
            <person name="Leonardo I.C."/>
            <person name="Barreto Crespo M.T."/>
            <person name="Gaspar F.B."/>
        </authorList>
    </citation>
    <scope>NUCLEOTIDE SEQUENCE [LARGE SCALE GENOMIC DNA]</scope>
    <source>
        <strain evidence="22">DSM 3922</strain>
    </source>
</reference>
<name>A0A9E6ZUJ9_ALIAG</name>
<gene>
    <name evidence="21" type="ORF">K1I37_03760</name>
</gene>
<dbReference type="GO" id="GO:0008955">
    <property type="term" value="F:peptidoglycan glycosyltransferase activity"/>
    <property type="evidence" value="ECO:0007669"/>
    <property type="project" value="UniProtKB-EC"/>
</dbReference>
<feature type="compositionally biased region" description="Low complexity" evidence="18">
    <location>
        <begin position="745"/>
        <end position="764"/>
    </location>
</feature>
<dbReference type="SUPFAM" id="SSF56601">
    <property type="entry name" value="beta-lactamase/transpeptidase-like"/>
    <property type="match status" value="1"/>
</dbReference>
<dbReference type="Pfam" id="PF00905">
    <property type="entry name" value="Transpeptidase"/>
    <property type="match status" value="1"/>
</dbReference>
<comment type="catalytic activity">
    <reaction evidence="17">
        <text>[GlcNAc-(1-&gt;4)-Mur2Ac(oyl-L-Ala-gamma-D-Glu-L-Lys-D-Ala-D-Ala)](n)-di-trans,octa-cis-undecaprenyl diphosphate + beta-D-GlcNAc-(1-&gt;4)-Mur2Ac(oyl-L-Ala-gamma-D-Glu-L-Lys-D-Ala-D-Ala)-di-trans,octa-cis-undecaprenyl diphosphate = [GlcNAc-(1-&gt;4)-Mur2Ac(oyl-L-Ala-gamma-D-Glu-L-Lys-D-Ala-D-Ala)](n+1)-di-trans,octa-cis-undecaprenyl diphosphate + di-trans,octa-cis-undecaprenyl diphosphate + H(+)</text>
        <dbReference type="Rhea" id="RHEA:23708"/>
        <dbReference type="Rhea" id="RHEA-COMP:9602"/>
        <dbReference type="Rhea" id="RHEA-COMP:9603"/>
        <dbReference type="ChEBI" id="CHEBI:15378"/>
        <dbReference type="ChEBI" id="CHEBI:58405"/>
        <dbReference type="ChEBI" id="CHEBI:60033"/>
        <dbReference type="ChEBI" id="CHEBI:78435"/>
        <dbReference type="EC" id="2.4.99.28"/>
    </reaction>
</comment>
<dbReference type="FunFam" id="1.10.3810.10:FF:000001">
    <property type="entry name" value="Penicillin-binding protein 1A"/>
    <property type="match status" value="1"/>
</dbReference>
<dbReference type="Proteomes" id="UP000829401">
    <property type="component" value="Chromosome"/>
</dbReference>
<evidence type="ECO:0000256" key="14">
    <source>
        <dbReference type="ARBA" id="ARBA00023268"/>
    </source>
</evidence>
<dbReference type="EMBL" id="CP080467">
    <property type="protein sequence ID" value="UNO50750.1"/>
    <property type="molecule type" value="Genomic_DNA"/>
</dbReference>
<dbReference type="GO" id="GO:0071555">
    <property type="term" value="P:cell wall organization"/>
    <property type="evidence" value="ECO:0007669"/>
    <property type="project" value="UniProtKB-KW"/>
</dbReference>
<evidence type="ECO:0000256" key="18">
    <source>
        <dbReference type="SAM" id="MobiDB-lite"/>
    </source>
</evidence>
<dbReference type="PANTHER" id="PTHR32282:SF32">
    <property type="entry name" value="PENICILLIN-BINDING PROTEIN 2A"/>
    <property type="match status" value="1"/>
</dbReference>
<dbReference type="GO" id="GO:0008360">
    <property type="term" value="P:regulation of cell shape"/>
    <property type="evidence" value="ECO:0007669"/>
    <property type="project" value="UniProtKB-KW"/>
</dbReference>
<feature type="compositionally biased region" description="Gly residues" evidence="18">
    <location>
        <begin position="765"/>
        <end position="775"/>
    </location>
</feature>
<evidence type="ECO:0000256" key="6">
    <source>
        <dbReference type="ARBA" id="ARBA00022676"/>
    </source>
</evidence>
<keyword evidence="7" id="KW-0808">Transferase</keyword>
<dbReference type="GO" id="GO:0006508">
    <property type="term" value="P:proteolysis"/>
    <property type="evidence" value="ECO:0007669"/>
    <property type="project" value="UniProtKB-KW"/>
</dbReference>
<dbReference type="InterPro" id="IPR001264">
    <property type="entry name" value="Glyco_trans_51"/>
</dbReference>
<evidence type="ECO:0000259" key="20">
    <source>
        <dbReference type="PROSITE" id="PS50853"/>
    </source>
</evidence>
<evidence type="ECO:0000256" key="16">
    <source>
        <dbReference type="ARBA" id="ARBA00034000"/>
    </source>
</evidence>
<dbReference type="InterPro" id="IPR012338">
    <property type="entry name" value="Beta-lactam/transpept-like"/>
</dbReference>
<keyword evidence="5" id="KW-0645">Protease</keyword>
<comment type="catalytic activity">
    <reaction evidence="16">
        <text>Preferential cleavage: (Ac)2-L-Lys-D-Ala-|-D-Ala. Also transpeptidation of peptidyl-alanyl moieties that are N-acyl substituents of D-alanine.</text>
        <dbReference type="EC" id="3.4.16.4"/>
    </reaction>
</comment>
<dbReference type="KEGG" id="aaco:K1I37_03760"/>
<feature type="compositionally biased region" description="Low complexity" evidence="18">
    <location>
        <begin position="776"/>
        <end position="791"/>
    </location>
</feature>
<dbReference type="PANTHER" id="PTHR32282">
    <property type="entry name" value="BINDING PROTEIN TRANSPEPTIDASE, PUTATIVE-RELATED"/>
    <property type="match status" value="1"/>
</dbReference>
<evidence type="ECO:0000256" key="2">
    <source>
        <dbReference type="ARBA" id="ARBA00007739"/>
    </source>
</evidence>
<keyword evidence="22" id="KW-1185">Reference proteome</keyword>
<feature type="region of interest" description="Disordered" evidence="18">
    <location>
        <begin position="745"/>
        <end position="841"/>
    </location>
</feature>
<dbReference type="Gene3D" id="2.60.40.10">
    <property type="entry name" value="Immunoglobulins"/>
    <property type="match status" value="1"/>
</dbReference>
<accession>A0A9E6ZUJ9</accession>
<keyword evidence="15" id="KW-0961">Cell wall biogenesis/degradation</keyword>